<name>A0A815U912_9BILA</name>
<accession>A0A815U912</accession>
<evidence type="ECO:0000313" key="2">
    <source>
        <dbReference type="EMBL" id="CAF4391582.1"/>
    </source>
</evidence>
<sequence length="97" mass="11012">MGCNTSTTAVAPTMTVQPTKTAQSTVTHEFNKKDDVQLMYSQLFKEFLSQMSENDRSTVISFCPDLYTNDNLSDLISTNPELLNRTNIMRKKLIDEN</sequence>
<evidence type="ECO:0000313" key="3">
    <source>
        <dbReference type="Proteomes" id="UP000663860"/>
    </source>
</evidence>
<dbReference type="EMBL" id="CAJNOE010004970">
    <property type="protein sequence ID" value="CAF1516568.1"/>
    <property type="molecule type" value="Genomic_DNA"/>
</dbReference>
<dbReference type="Proteomes" id="UP000663860">
    <property type="component" value="Unassembled WGS sequence"/>
</dbReference>
<organism evidence="1 3">
    <name type="scientific">Adineta steineri</name>
    <dbReference type="NCBI Taxonomy" id="433720"/>
    <lineage>
        <taxon>Eukaryota</taxon>
        <taxon>Metazoa</taxon>
        <taxon>Spiralia</taxon>
        <taxon>Gnathifera</taxon>
        <taxon>Rotifera</taxon>
        <taxon>Eurotatoria</taxon>
        <taxon>Bdelloidea</taxon>
        <taxon>Adinetida</taxon>
        <taxon>Adinetidae</taxon>
        <taxon>Adineta</taxon>
    </lineage>
</organism>
<reference evidence="1" key="1">
    <citation type="submission" date="2021-02" db="EMBL/GenBank/DDBJ databases">
        <authorList>
            <person name="Nowell W R."/>
        </authorList>
    </citation>
    <scope>NUCLEOTIDE SEQUENCE</scope>
</reference>
<dbReference type="Proteomes" id="UP000663868">
    <property type="component" value="Unassembled WGS sequence"/>
</dbReference>
<dbReference type="EMBL" id="CAJOBB010023247">
    <property type="protein sequence ID" value="CAF4391582.1"/>
    <property type="molecule type" value="Genomic_DNA"/>
</dbReference>
<protein>
    <submittedName>
        <fullName evidence="1">Uncharacterized protein</fullName>
    </submittedName>
</protein>
<comment type="caution">
    <text evidence="1">The sequence shown here is derived from an EMBL/GenBank/DDBJ whole genome shotgun (WGS) entry which is preliminary data.</text>
</comment>
<dbReference type="AlphaFoldDB" id="A0A815U912"/>
<proteinExistence type="predicted"/>
<feature type="non-terminal residue" evidence="1">
    <location>
        <position position="97"/>
    </location>
</feature>
<gene>
    <name evidence="1" type="ORF">IZO911_LOCUS45702</name>
    <name evidence="2" type="ORF">KXQ929_LOCUS50496</name>
</gene>
<evidence type="ECO:0000313" key="1">
    <source>
        <dbReference type="EMBL" id="CAF1516568.1"/>
    </source>
</evidence>